<dbReference type="RefSeq" id="WP_069700185.1">
    <property type="nucleotide sequence ID" value="NZ_JAGGMA010000006.1"/>
</dbReference>
<keyword evidence="3" id="KW-1185">Reference proteome</keyword>
<evidence type="ECO:0000313" key="3">
    <source>
        <dbReference type="Proteomes" id="UP000095256"/>
    </source>
</evidence>
<name>A0A1E5KSZ7_9ENTE</name>
<keyword evidence="1" id="KW-0472">Membrane</keyword>
<keyword evidence="1" id="KW-1133">Transmembrane helix</keyword>
<organism evidence="2 3">
    <name type="scientific">Enterococcus rivorum</name>
    <dbReference type="NCBI Taxonomy" id="762845"/>
    <lineage>
        <taxon>Bacteria</taxon>
        <taxon>Bacillati</taxon>
        <taxon>Bacillota</taxon>
        <taxon>Bacilli</taxon>
        <taxon>Lactobacillales</taxon>
        <taxon>Enterococcaceae</taxon>
        <taxon>Enterococcus</taxon>
    </lineage>
</organism>
<keyword evidence="1" id="KW-0812">Transmembrane</keyword>
<dbReference type="OrthoDB" id="2186753at2"/>
<proteinExistence type="predicted"/>
<evidence type="ECO:0000313" key="2">
    <source>
        <dbReference type="EMBL" id="OEH80898.1"/>
    </source>
</evidence>
<evidence type="ECO:0000256" key="1">
    <source>
        <dbReference type="SAM" id="Phobius"/>
    </source>
</evidence>
<dbReference type="EMBL" id="MIEK01000078">
    <property type="protein sequence ID" value="OEH80898.1"/>
    <property type="molecule type" value="Genomic_DNA"/>
</dbReference>
<accession>A0A1E5KSZ7</accession>
<dbReference type="STRING" id="762845.BCR26_06615"/>
<comment type="caution">
    <text evidence="2">The sequence shown here is derived from an EMBL/GenBank/DDBJ whole genome shotgun (WGS) entry which is preliminary data.</text>
</comment>
<feature type="transmembrane region" description="Helical" evidence="1">
    <location>
        <begin position="6"/>
        <end position="33"/>
    </location>
</feature>
<dbReference type="Proteomes" id="UP000095256">
    <property type="component" value="Unassembled WGS sequence"/>
</dbReference>
<dbReference type="AlphaFoldDB" id="A0A1E5KSZ7"/>
<sequence length="221" mass="25643">MKILDWSFVLLLSLGILAFLFSLLYLYVFCAIGKQAKLLKKKRIKNKKKRKKVFRTIKKLNWQKKKKLRQVFICLLCCSVSTGTAFYLRYYQATNLGARDSEAVAQGYYLINKIEEQLDADVNEEDTSRVQKNIYELSAKLSSFGTTTADGALSKQGQILLNRFYVNMKELGLNLSNHSSAVLESEELYTNYKEDIKKTRNNQKKVFDYFKLNESSFEKSK</sequence>
<gene>
    <name evidence="2" type="ORF">BCR26_06615</name>
</gene>
<protein>
    <submittedName>
        <fullName evidence="2">Uncharacterized protein</fullName>
    </submittedName>
</protein>
<feature type="transmembrane region" description="Helical" evidence="1">
    <location>
        <begin position="68"/>
        <end position="88"/>
    </location>
</feature>
<reference evidence="2 3" key="1">
    <citation type="submission" date="2016-09" db="EMBL/GenBank/DDBJ databases">
        <authorList>
            <person name="Capua I."/>
            <person name="De Benedictis P."/>
            <person name="Joannis T."/>
            <person name="Lombin L.H."/>
            <person name="Cattoli G."/>
        </authorList>
    </citation>
    <scope>NUCLEOTIDE SEQUENCE [LARGE SCALE GENOMIC DNA]</scope>
    <source>
        <strain evidence="2 3">LMG 25899</strain>
    </source>
</reference>